<gene>
    <name evidence="1" type="ORF">J2S11_002163</name>
</gene>
<comment type="caution">
    <text evidence="1">The sequence shown here is derived from an EMBL/GenBank/DDBJ whole genome shotgun (WGS) entry which is preliminary data.</text>
</comment>
<dbReference type="EMBL" id="JAUSTY010000007">
    <property type="protein sequence ID" value="MDQ0166262.1"/>
    <property type="molecule type" value="Genomic_DNA"/>
</dbReference>
<dbReference type="PROSITE" id="PS51257">
    <property type="entry name" value="PROKAR_LIPOPROTEIN"/>
    <property type="match status" value="1"/>
</dbReference>
<dbReference type="Proteomes" id="UP001235840">
    <property type="component" value="Unassembled WGS sequence"/>
</dbReference>
<organism evidence="1 2">
    <name type="scientific">Caldalkalibacillus horti</name>
    <dbReference type="NCBI Taxonomy" id="77523"/>
    <lineage>
        <taxon>Bacteria</taxon>
        <taxon>Bacillati</taxon>
        <taxon>Bacillota</taxon>
        <taxon>Bacilli</taxon>
        <taxon>Bacillales</taxon>
        <taxon>Bacillaceae</taxon>
        <taxon>Caldalkalibacillus</taxon>
    </lineage>
</organism>
<name>A0ABT9VZM3_9BACI</name>
<proteinExistence type="predicted"/>
<sequence>MKSKKIAIIILSLSLIIVLSGCNLLNQLSGKSNTMVTYLEDTYDAVNEYLVLLDKSNALTDWEEWTEFTENEFFTKMNGILQSLRDVGEEMSNEELLAIHNLLVESVEKEVAAHQAWLDEEYDTAEILWEEASELHYQHDTQIDELANSWGVTIDWEETE</sequence>
<keyword evidence="2" id="KW-1185">Reference proteome</keyword>
<protein>
    <submittedName>
        <fullName evidence="1">Uncharacterized protein</fullName>
    </submittedName>
</protein>
<reference evidence="1 2" key="1">
    <citation type="submission" date="2023-07" db="EMBL/GenBank/DDBJ databases">
        <title>Genomic Encyclopedia of Type Strains, Phase IV (KMG-IV): sequencing the most valuable type-strain genomes for metagenomic binning, comparative biology and taxonomic classification.</title>
        <authorList>
            <person name="Goeker M."/>
        </authorList>
    </citation>
    <scope>NUCLEOTIDE SEQUENCE [LARGE SCALE GENOMIC DNA]</scope>
    <source>
        <strain evidence="1 2">DSM 12751</strain>
    </source>
</reference>
<dbReference type="RefSeq" id="WP_307394316.1">
    <property type="nucleotide sequence ID" value="NZ_BAAADK010000048.1"/>
</dbReference>
<accession>A0ABT9VZM3</accession>
<evidence type="ECO:0000313" key="2">
    <source>
        <dbReference type="Proteomes" id="UP001235840"/>
    </source>
</evidence>
<evidence type="ECO:0000313" key="1">
    <source>
        <dbReference type="EMBL" id="MDQ0166262.1"/>
    </source>
</evidence>